<keyword evidence="1" id="KW-1133">Transmembrane helix</keyword>
<organism evidence="2">
    <name type="scientific">Eubacterium limosum</name>
    <dbReference type="NCBI Taxonomy" id="1736"/>
    <lineage>
        <taxon>Bacteria</taxon>
        <taxon>Bacillati</taxon>
        <taxon>Bacillota</taxon>
        <taxon>Clostridia</taxon>
        <taxon>Eubacteriales</taxon>
        <taxon>Eubacteriaceae</taxon>
        <taxon>Eubacterium</taxon>
    </lineage>
</organism>
<feature type="transmembrane region" description="Helical" evidence="1">
    <location>
        <begin position="12"/>
        <end position="29"/>
    </location>
</feature>
<name>A0A6N3C340_EUBLI</name>
<feature type="transmembrane region" description="Helical" evidence="1">
    <location>
        <begin position="401"/>
        <end position="423"/>
    </location>
</feature>
<keyword evidence="1" id="KW-0812">Transmembrane</keyword>
<dbReference type="Pfam" id="PF19528">
    <property type="entry name" value="DUF6056"/>
    <property type="match status" value="1"/>
</dbReference>
<feature type="transmembrane region" description="Helical" evidence="1">
    <location>
        <begin position="227"/>
        <end position="244"/>
    </location>
</feature>
<accession>A0A6N3C340</accession>
<feature type="transmembrane region" description="Helical" evidence="1">
    <location>
        <begin position="343"/>
        <end position="362"/>
    </location>
</feature>
<evidence type="ECO:0000256" key="1">
    <source>
        <dbReference type="SAM" id="Phobius"/>
    </source>
</evidence>
<sequence>MLYNKKNKLDTCIYYFELMIFFIFLLLQYKNVYMYFDDYGYVTLSYAVQLPGIEGTSYSLAQIIEFLKLHYLGWGGRLFTYFLDIILLKNNIWIARIFMAAIVCGLFHLIHFIVIKSTGQKILLSFSGILTFSFFGFIQINILRDSFYWFIAAMTYIVPVILFLGGFTLYYKINQRKNRVSIFPKIIIFIAFVLLSSSQEQLGGAMLITYILMLCMKKFYFKNKIEVFDVITLFGISVSFFFLVCSPGNRLRMSITETSSFMSLSFFEKIFVNIGELTKIFFSNNFFFFLLILLVSSGFICIILIKKSWGVKPINYLFFLINSMLLLLVVLTKGEVYSVTQNLDYLMILDIVLIVFIILDVFQIMAYYFIQRKFMIAIPFIFAFVSVGALVISPALTLRSFVPFIILYFLIALDIFIEIVSLVKKKTLQFGLVSIVLVIAVSFNILPIYLGYKDNSICLKYNEEILAKAKNESNYNEQPVIYLSKLKNDLYGYVMPYYYDNGVSHAMKIYYGLPEDISFEWVEPEAIFGFK</sequence>
<feature type="transmembrane region" description="Helical" evidence="1">
    <location>
        <begin position="374"/>
        <end position="395"/>
    </location>
</feature>
<evidence type="ECO:0000313" key="2">
    <source>
        <dbReference type="EMBL" id="VYU09459.1"/>
    </source>
</evidence>
<feature type="transmembrane region" description="Helical" evidence="1">
    <location>
        <begin position="148"/>
        <end position="170"/>
    </location>
</feature>
<dbReference type="InterPro" id="IPR045691">
    <property type="entry name" value="DUF6056"/>
</dbReference>
<evidence type="ECO:0008006" key="3">
    <source>
        <dbReference type="Google" id="ProtNLM"/>
    </source>
</evidence>
<reference evidence="2" key="1">
    <citation type="submission" date="2019-11" db="EMBL/GenBank/DDBJ databases">
        <authorList>
            <person name="Feng L."/>
        </authorList>
    </citation>
    <scope>NUCLEOTIDE SEQUENCE</scope>
    <source>
        <strain evidence="2">ElimosumLFYP34</strain>
    </source>
</reference>
<gene>
    <name evidence="2" type="ORF">ELLFYP34_02673</name>
</gene>
<feature type="transmembrane region" description="Helical" evidence="1">
    <location>
        <begin position="314"/>
        <end position="331"/>
    </location>
</feature>
<dbReference type="EMBL" id="CACRTR010000007">
    <property type="protein sequence ID" value="VYU09459.1"/>
    <property type="molecule type" value="Genomic_DNA"/>
</dbReference>
<dbReference type="AlphaFoldDB" id="A0A6N3C340"/>
<feature type="transmembrane region" description="Helical" evidence="1">
    <location>
        <begin position="286"/>
        <end position="305"/>
    </location>
</feature>
<feature type="transmembrane region" description="Helical" evidence="1">
    <location>
        <begin position="93"/>
        <end position="115"/>
    </location>
</feature>
<feature type="transmembrane region" description="Helical" evidence="1">
    <location>
        <begin position="430"/>
        <end position="452"/>
    </location>
</feature>
<feature type="transmembrane region" description="Helical" evidence="1">
    <location>
        <begin position="122"/>
        <end position="142"/>
    </location>
</feature>
<proteinExistence type="predicted"/>
<keyword evidence="1" id="KW-0472">Membrane</keyword>
<protein>
    <recommendedName>
        <fullName evidence="3">Glycosyltransferase RgtA/B/C/D-like domain-containing protein</fullName>
    </recommendedName>
</protein>